<dbReference type="PANTHER" id="PTHR19432:SF70">
    <property type="entry name" value="SUCROSE TRANSPORT PROTEIN SUC1-RELATED"/>
    <property type="match status" value="1"/>
</dbReference>
<comment type="similarity">
    <text evidence="3">Belongs to the glycoside-pentoside-hexuronide (GPH) cation symporter transporter (TC 2.A.2.4) family.</text>
</comment>
<evidence type="ECO:0000256" key="5">
    <source>
        <dbReference type="ARBA" id="ARBA00022597"/>
    </source>
</evidence>
<accession>Q40937</accession>
<evidence type="ECO:0000256" key="10">
    <source>
        <dbReference type="ARBA" id="ARBA00044504"/>
    </source>
</evidence>
<feature type="transmembrane region" description="Helical" evidence="11">
    <location>
        <begin position="349"/>
        <end position="367"/>
    </location>
</feature>
<reference evidence="12" key="1">
    <citation type="submission" date="1995-02" db="EMBL/GenBank/DDBJ databases">
        <authorList>
            <person name="Sauer N.K.H."/>
        </authorList>
    </citation>
    <scope>NUCLEOTIDE SEQUENCE</scope>
    <source>
        <tissue evidence="12">Flowers</tissue>
    </source>
</reference>
<evidence type="ECO:0000256" key="8">
    <source>
        <dbReference type="ARBA" id="ARBA00022989"/>
    </source>
</evidence>
<dbReference type="GO" id="GO:0008506">
    <property type="term" value="F:sucrose:proton symporter activity"/>
    <property type="evidence" value="ECO:0007669"/>
    <property type="project" value="TreeGrafter"/>
</dbReference>
<dbReference type="Pfam" id="PF13347">
    <property type="entry name" value="MFS_2"/>
    <property type="match status" value="1"/>
</dbReference>
<dbReference type="InterPro" id="IPR005989">
    <property type="entry name" value="Suc_symporter_pln"/>
</dbReference>
<dbReference type="PANTHER" id="PTHR19432">
    <property type="entry name" value="SUGAR TRANSPORTER"/>
    <property type="match status" value="1"/>
</dbReference>
<dbReference type="PIR" id="S52377">
    <property type="entry name" value="S52377"/>
</dbReference>
<dbReference type="NCBIfam" id="TIGR01301">
    <property type="entry name" value="GPH_sucrose"/>
    <property type="match status" value="1"/>
</dbReference>
<evidence type="ECO:0000256" key="3">
    <source>
        <dbReference type="ARBA" id="ARBA00007134"/>
    </source>
</evidence>
<sequence>MGELSGIENGNKAIGEEAIPVWKFVLVASLAAGIQFGWALQLSLLTPYIQMLGLPHGAASFIWLCGPVSGLLVQPLAGYFSDRCKSRFGRRRPFIMSGACLVAAAVILIGFAADIGHSAGDDMTKKTKPRAVVVFVVGFWILDVANNMLQGPCRAFLADLSAGDEKKMTHAMSFFAFFMGIGNVLGYAAGSYNNLHRLLPFTRTDACEIFCANLKTCFLIHICLLMCLTITALSVVKEPLVNVVDDERKGGSLMVFVELFGALKNLSKPMWILMLVTCLNWIAWFPFLLYDTDWMGREVYGGKVNQSVYDMGVRAGAIGLMLNSVVLGITSILLYFFSKGAKAAKTWWLGVNIVLAVGLAGTVWVSYHAKSVRQLGASGEALPPSFEVKASALAIFAILGIPLAVTFSVPFALAAIYCSRNTNTGGAGQGLSLGVMNLSIVIPQIIVSLSSGPLDKAFGGGNLPAFIMGAVGAVFSGVLAFILLPAPKVDNGVNPFAVGGGGH</sequence>
<feature type="transmembrane region" description="Helical" evidence="11">
    <location>
        <begin position="430"/>
        <end position="451"/>
    </location>
</feature>
<evidence type="ECO:0000256" key="7">
    <source>
        <dbReference type="ARBA" id="ARBA00022847"/>
    </source>
</evidence>
<comment type="pathway">
    <text evidence="2">Glycan biosynthesis; sucrose metabolism.</text>
</comment>
<keyword evidence="6 11" id="KW-0812">Transmembrane</keyword>
<organism evidence="12">
    <name type="scientific">Plantago major</name>
    <name type="common">Common plantain</name>
    <dbReference type="NCBI Taxonomy" id="29818"/>
    <lineage>
        <taxon>Eukaryota</taxon>
        <taxon>Viridiplantae</taxon>
        <taxon>Streptophyta</taxon>
        <taxon>Embryophyta</taxon>
        <taxon>Tracheophyta</taxon>
        <taxon>Spermatophyta</taxon>
        <taxon>Magnoliopsida</taxon>
        <taxon>eudicotyledons</taxon>
        <taxon>Gunneridae</taxon>
        <taxon>Pentapetalae</taxon>
        <taxon>asterids</taxon>
        <taxon>lamiids</taxon>
        <taxon>Lamiales</taxon>
        <taxon>Plantaginaceae</taxon>
        <taxon>Plantagineae</taxon>
        <taxon>Plantago</taxon>
    </lineage>
</organism>
<feature type="transmembrane region" description="Helical" evidence="11">
    <location>
        <begin position="315"/>
        <end position="337"/>
    </location>
</feature>
<dbReference type="InterPro" id="IPR036259">
    <property type="entry name" value="MFS_trans_sf"/>
</dbReference>
<dbReference type="EMBL" id="AJ884919">
    <property type="protein sequence ID" value="CAI59556.1"/>
    <property type="molecule type" value="Genomic_DNA"/>
</dbReference>
<evidence type="ECO:0000256" key="11">
    <source>
        <dbReference type="SAM" id="Phobius"/>
    </source>
</evidence>
<protein>
    <submittedName>
        <fullName evidence="12">SUC1-sucrose proton symporter</fullName>
    </submittedName>
    <submittedName>
        <fullName evidence="13">Sucrose transporter</fullName>
    </submittedName>
</protein>
<feature type="transmembrane region" description="Helical" evidence="11">
    <location>
        <begin position="218"/>
        <end position="236"/>
    </location>
</feature>
<feature type="transmembrane region" description="Helical" evidence="11">
    <location>
        <begin position="392"/>
        <end position="418"/>
    </location>
</feature>
<reference evidence="12" key="2">
    <citation type="journal article" date="1996" name="Plant J.">
        <title>Expression of the PmSUC1 sucrose carrier gene from Plantago major L. is induced during seed development.</title>
        <authorList>
            <person name="Gahrtz M."/>
            <person name="Schmelzer E."/>
            <person name="Stolz J."/>
            <person name="Sauer N."/>
        </authorList>
    </citation>
    <scope>NUCLEOTIDE SEQUENCE</scope>
    <source>
        <tissue evidence="12">Flowers</tissue>
    </source>
</reference>
<keyword evidence="7" id="KW-0769">Symport</keyword>
<dbReference type="GO" id="GO:0005773">
    <property type="term" value="C:vacuole"/>
    <property type="evidence" value="ECO:0007669"/>
    <property type="project" value="TreeGrafter"/>
</dbReference>
<feature type="transmembrane region" description="Helical" evidence="11">
    <location>
        <begin position="93"/>
        <end position="111"/>
    </location>
</feature>
<evidence type="ECO:0000256" key="6">
    <source>
        <dbReference type="ARBA" id="ARBA00022692"/>
    </source>
</evidence>
<dbReference type="GO" id="GO:0005985">
    <property type="term" value="P:sucrose metabolic process"/>
    <property type="evidence" value="ECO:0007669"/>
    <property type="project" value="UniProtKB-UniPathway"/>
</dbReference>
<proteinExistence type="evidence at transcript level"/>
<keyword evidence="9 11" id="KW-0472">Membrane</keyword>
<dbReference type="Gene3D" id="1.20.1250.20">
    <property type="entry name" value="MFS general substrate transporter like domains"/>
    <property type="match status" value="1"/>
</dbReference>
<feature type="transmembrane region" description="Helical" evidence="11">
    <location>
        <begin position="270"/>
        <end position="290"/>
    </location>
</feature>
<evidence type="ECO:0000313" key="12">
    <source>
        <dbReference type="EMBL" id="CAA59113.1"/>
    </source>
</evidence>
<feature type="transmembrane region" description="Helical" evidence="11">
    <location>
        <begin position="21"/>
        <end position="40"/>
    </location>
</feature>
<dbReference type="UniPathway" id="UPA00238"/>
<feature type="transmembrane region" description="Helical" evidence="11">
    <location>
        <begin position="131"/>
        <end position="149"/>
    </location>
</feature>
<dbReference type="GO" id="GO:0005886">
    <property type="term" value="C:plasma membrane"/>
    <property type="evidence" value="ECO:0007669"/>
    <property type="project" value="InterPro"/>
</dbReference>
<keyword evidence="5" id="KW-0762">Sugar transport</keyword>
<evidence type="ECO:0000256" key="4">
    <source>
        <dbReference type="ARBA" id="ARBA00022448"/>
    </source>
</evidence>
<evidence type="ECO:0000256" key="1">
    <source>
        <dbReference type="ARBA" id="ARBA00004141"/>
    </source>
</evidence>
<feature type="transmembrane region" description="Helical" evidence="11">
    <location>
        <begin position="463"/>
        <end position="484"/>
    </location>
</feature>
<dbReference type="CDD" id="cd17313">
    <property type="entry name" value="MFS_SLC45_SUC"/>
    <property type="match status" value="1"/>
</dbReference>
<evidence type="ECO:0000256" key="9">
    <source>
        <dbReference type="ARBA" id="ARBA00023136"/>
    </source>
</evidence>
<comment type="subcellular location">
    <subcellularLocation>
        <location evidence="1">Membrane</location>
        <topology evidence="1">Multi-pass membrane protein</topology>
    </subcellularLocation>
</comment>
<evidence type="ECO:0000256" key="2">
    <source>
        <dbReference type="ARBA" id="ARBA00004914"/>
    </source>
</evidence>
<keyword evidence="4" id="KW-0813">Transport</keyword>
<feature type="transmembrane region" description="Helical" evidence="11">
    <location>
        <begin position="60"/>
        <end position="81"/>
    </location>
</feature>
<dbReference type="EMBL" id="X84379">
    <property type="protein sequence ID" value="CAA59113.1"/>
    <property type="molecule type" value="mRNA"/>
</dbReference>
<dbReference type="SUPFAM" id="SSF103473">
    <property type="entry name" value="MFS general substrate transporter"/>
    <property type="match status" value="1"/>
</dbReference>
<comment type="similarity">
    <text evidence="10">Belongs to the major facilitator superfamily. Phosphate:H(+) symporter (TC 2.A.1.9) family.</text>
</comment>
<gene>
    <name evidence="12" type="primary">SUC1</name>
    <name evidence="13" type="synonym">suc1</name>
</gene>
<keyword evidence="8 11" id="KW-1133">Transmembrane helix</keyword>
<reference evidence="13" key="3">
    <citation type="journal article" date="2007" name="Plant Biol.">
        <title>Immunolocalization of the PmSUC1 Sucrose Transporter in Plantago major Flowers and Reporter-Gene Analyses of the PmSUC1 Promoter Suggest a Role in Sucrose Release from the Inner Integument.</title>
        <authorList>
            <person name="Lauterbach C."/>
            <person name="Niedermeier M."/>
            <person name="Besenbeck R."/>
            <person name="Stadler R."/>
            <person name="Sauer N."/>
        </authorList>
    </citation>
    <scope>NUCLEOTIDE SEQUENCE</scope>
</reference>
<name>Q40937_PLAMJ</name>
<evidence type="ECO:0000313" key="13">
    <source>
        <dbReference type="EMBL" id="CAI59556.1"/>
    </source>
</evidence>
<dbReference type="AlphaFoldDB" id="Q40937"/>
<feature type="transmembrane region" description="Helical" evidence="11">
    <location>
        <begin position="170"/>
        <end position="190"/>
    </location>
</feature>